<proteinExistence type="predicted"/>
<sequence>MPHRRRQQPPYRRRQQPPHRRPVEAAPPRRHRRVSGSEHHHHAHLYKICPMLPHVLRSDRRRAGKCRSKLLKTLIFRLKIAVHFSLDFCRRLNVSLAVSYIIGFLSSRRRFPTDQFQFLSTVELGLVVPSPPPSTVDSPSLGRPNIADHHRSIHLLSPSLGFRRRSSAVAAPIGGGLPPLSSPLHGASSSLILYSHR</sequence>
<gene>
    <name evidence="2" type="ORF">Salat_1794800</name>
</gene>
<dbReference type="Proteomes" id="UP001293254">
    <property type="component" value="Unassembled WGS sequence"/>
</dbReference>
<keyword evidence="3" id="KW-1185">Reference proteome</keyword>
<organism evidence="2 3">
    <name type="scientific">Sesamum alatum</name>
    <dbReference type="NCBI Taxonomy" id="300844"/>
    <lineage>
        <taxon>Eukaryota</taxon>
        <taxon>Viridiplantae</taxon>
        <taxon>Streptophyta</taxon>
        <taxon>Embryophyta</taxon>
        <taxon>Tracheophyta</taxon>
        <taxon>Spermatophyta</taxon>
        <taxon>Magnoliopsida</taxon>
        <taxon>eudicotyledons</taxon>
        <taxon>Gunneridae</taxon>
        <taxon>Pentapetalae</taxon>
        <taxon>asterids</taxon>
        <taxon>lamiids</taxon>
        <taxon>Lamiales</taxon>
        <taxon>Pedaliaceae</taxon>
        <taxon>Sesamum</taxon>
    </lineage>
</organism>
<reference evidence="2" key="1">
    <citation type="submission" date="2020-06" db="EMBL/GenBank/DDBJ databases">
        <authorList>
            <person name="Li T."/>
            <person name="Hu X."/>
            <person name="Zhang T."/>
            <person name="Song X."/>
            <person name="Zhang H."/>
            <person name="Dai N."/>
            <person name="Sheng W."/>
            <person name="Hou X."/>
            <person name="Wei L."/>
        </authorList>
    </citation>
    <scope>NUCLEOTIDE SEQUENCE</scope>
    <source>
        <strain evidence="2">3651</strain>
        <tissue evidence="2">Leaf</tissue>
    </source>
</reference>
<name>A0AAE1Y1Q7_9LAMI</name>
<evidence type="ECO:0000256" key="1">
    <source>
        <dbReference type="SAM" id="MobiDB-lite"/>
    </source>
</evidence>
<dbReference type="EMBL" id="JACGWO010000007">
    <property type="protein sequence ID" value="KAK4422125.1"/>
    <property type="molecule type" value="Genomic_DNA"/>
</dbReference>
<feature type="region of interest" description="Disordered" evidence="1">
    <location>
        <begin position="1"/>
        <end position="41"/>
    </location>
</feature>
<evidence type="ECO:0000313" key="2">
    <source>
        <dbReference type="EMBL" id="KAK4422125.1"/>
    </source>
</evidence>
<reference evidence="2" key="2">
    <citation type="journal article" date="2024" name="Plant">
        <title>Genomic evolution and insights into agronomic trait innovations of Sesamum species.</title>
        <authorList>
            <person name="Miao H."/>
            <person name="Wang L."/>
            <person name="Qu L."/>
            <person name="Liu H."/>
            <person name="Sun Y."/>
            <person name="Le M."/>
            <person name="Wang Q."/>
            <person name="Wei S."/>
            <person name="Zheng Y."/>
            <person name="Lin W."/>
            <person name="Duan Y."/>
            <person name="Cao H."/>
            <person name="Xiong S."/>
            <person name="Wang X."/>
            <person name="Wei L."/>
            <person name="Li C."/>
            <person name="Ma Q."/>
            <person name="Ju M."/>
            <person name="Zhao R."/>
            <person name="Li G."/>
            <person name="Mu C."/>
            <person name="Tian Q."/>
            <person name="Mei H."/>
            <person name="Zhang T."/>
            <person name="Gao T."/>
            <person name="Zhang H."/>
        </authorList>
    </citation>
    <scope>NUCLEOTIDE SEQUENCE</scope>
    <source>
        <strain evidence="2">3651</strain>
    </source>
</reference>
<accession>A0AAE1Y1Q7</accession>
<comment type="caution">
    <text evidence="2">The sequence shown here is derived from an EMBL/GenBank/DDBJ whole genome shotgun (WGS) entry which is preliminary data.</text>
</comment>
<dbReference type="AlphaFoldDB" id="A0AAE1Y1Q7"/>
<protein>
    <submittedName>
        <fullName evidence="2">Uncharacterized protein</fullName>
    </submittedName>
</protein>
<feature type="compositionally biased region" description="Basic residues" evidence="1">
    <location>
        <begin position="28"/>
        <end position="41"/>
    </location>
</feature>
<feature type="compositionally biased region" description="Basic residues" evidence="1">
    <location>
        <begin position="1"/>
        <end position="20"/>
    </location>
</feature>
<evidence type="ECO:0000313" key="3">
    <source>
        <dbReference type="Proteomes" id="UP001293254"/>
    </source>
</evidence>